<evidence type="ECO:0000313" key="3">
    <source>
        <dbReference type="Proteomes" id="UP000257109"/>
    </source>
</evidence>
<dbReference type="Pfam" id="PF24924">
    <property type="entry name" value="DUF7745"/>
    <property type="match status" value="1"/>
</dbReference>
<evidence type="ECO:0000259" key="1">
    <source>
        <dbReference type="Pfam" id="PF24924"/>
    </source>
</evidence>
<reference evidence="2" key="1">
    <citation type="submission" date="2018-05" db="EMBL/GenBank/DDBJ databases">
        <title>Draft genome of Mucuna pruriens seed.</title>
        <authorList>
            <person name="Nnadi N.E."/>
            <person name="Vos R."/>
            <person name="Hasami M.H."/>
            <person name="Devisetty U.K."/>
            <person name="Aguiy J.C."/>
        </authorList>
    </citation>
    <scope>NUCLEOTIDE SEQUENCE [LARGE SCALE GENOMIC DNA]</scope>
    <source>
        <strain evidence="2">JCA_2017</strain>
    </source>
</reference>
<dbReference type="PANTHER" id="PTHR48154">
    <property type="entry name" value="PROTEIN, PUTATIVE-RELATED"/>
    <property type="match status" value="1"/>
</dbReference>
<feature type="non-terminal residue" evidence="2">
    <location>
        <position position="1"/>
    </location>
</feature>
<dbReference type="PANTHER" id="PTHR48154:SF1">
    <property type="entry name" value="PROTEIN, PUTATIVE-RELATED"/>
    <property type="match status" value="1"/>
</dbReference>
<organism evidence="2 3">
    <name type="scientific">Mucuna pruriens</name>
    <name type="common">Velvet bean</name>
    <name type="synonym">Dolichos pruriens</name>
    <dbReference type="NCBI Taxonomy" id="157652"/>
    <lineage>
        <taxon>Eukaryota</taxon>
        <taxon>Viridiplantae</taxon>
        <taxon>Streptophyta</taxon>
        <taxon>Embryophyta</taxon>
        <taxon>Tracheophyta</taxon>
        <taxon>Spermatophyta</taxon>
        <taxon>Magnoliopsida</taxon>
        <taxon>eudicotyledons</taxon>
        <taxon>Gunneridae</taxon>
        <taxon>Pentapetalae</taxon>
        <taxon>rosids</taxon>
        <taxon>fabids</taxon>
        <taxon>Fabales</taxon>
        <taxon>Fabaceae</taxon>
        <taxon>Papilionoideae</taxon>
        <taxon>50 kb inversion clade</taxon>
        <taxon>NPAAA clade</taxon>
        <taxon>indigoferoid/millettioid clade</taxon>
        <taxon>Phaseoleae</taxon>
        <taxon>Mucuna</taxon>
    </lineage>
</organism>
<dbReference type="Proteomes" id="UP000257109">
    <property type="component" value="Unassembled WGS sequence"/>
</dbReference>
<gene>
    <name evidence="2" type="ORF">CR513_14705</name>
</gene>
<dbReference type="OrthoDB" id="1396996at2759"/>
<protein>
    <recommendedName>
        <fullName evidence="1">DUF7745 domain-containing protein</fullName>
    </recommendedName>
</protein>
<proteinExistence type="predicted"/>
<dbReference type="EMBL" id="QJKJ01002653">
    <property type="protein sequence ID" value="RDY01902.1"/>
    <property type="molecule type" value="Genomic_DNA"/>
</dbReference>
<sequence length="165" mass="19265">MEPKGNYPSWARVARLLKVLESELVKRKLRRNDMEGIPRAYLEERMECLSITRDWETFIDILGLSLYGLILLPCSDDYVDYAAIDALSDCREKDKNPMLAVLANTYYILNNNREGKGRRLTCCLHALYLWFTTHMFTSKCRTLCLIEDHKWCLMKTLTDQDASKS</sequence>
<evidence type="ECO:0000313" key="2">
    <source>
        <dbReference type="EMBL" id="RDY01902.1"/>
    </source>
</evidence>
<accession>A0A371HGP5</accession>
<name>A0A371HGP5_MUCPR</name>
<keyword evidence="3" id="KW-1185">Reference proteome</keyword>
<dbReference type="InterPro" id="IPR056647">
    <property type="entry name" value="DUF7745"/>
</dbReference>
<comment type="caution">
    <text evidence="2">The sequence shown here is derived from an EMBL/GenBank/DDBJ whole genome shotgun (WGS) entry which is preliminary data.</text>
</comment>
<dbReference type="AlphaFoldDB" id="A0A371HGP5"/>
<feature type="domain" description="DUF7745" evidence="1">
    <location>
        <begin position="5"/>
        <end position="151"/>
    </location>
</feature>